<dbReference type="InterPro" id="IPR048651">
    <property type="entry name" value="CRLF2-like_D1"/>
</dbReference>
<evidence type="ECO:0000259" key="5">
    <source>
        <dbReference type="PROSITE" id="PS50853"/>
    </source>
</evidence>
<feature type="transmembrane region" description="Helical" evidence="3">
    <location>
        <begin position="220"/>
        <end position="241"/>
    </location>
</feature>
<dbReference type="PROSITE" id="PS50853">
    <property type="entry name" value="FN3"/>
    <property type="match status" value="1"/>
</dbReference>
<feature type="domain" description="Fibronectin type-III" evidence="5">
    <location>
        <begin position="114"/>
        <end position="205"/>
    </location>
</feature>
<dbReference type="InterPro" id="IPR003961">
    <property type="entry name" value="FN3_dom"/>
</dbReference>
<evidence type="ECO:0000256" key="2">
    <source>
        <dbReference type="SAM" id="MobiDB-lite"/>
    </source>
</evidence>
<keyword evidence="1" id="KW-1015">Disulfide bond</keyword>
<sequence length="355" mass="40246">MPTRLLLFLCLIGHVFAKEPPDVDCLVVHFKYVACSWNKQGPPEVNYTFSSGFNEKELKNCTTYVSQNNTITGCNQTYERLKYNKFMNFFTRLAHGNKTFQMHHLLKDKVLLFPPTNLTVQNGSDFNLWFYWNQTSPDCVDSEVRYRTNNNKWAVSAVSTGRQKYCINLPSSSSRYELQVRSRIAAICGESSFWSDWSEPAVWGSNNSTVTNHINPPLPVWMPLLYTVGAFIFILAVVLMLHHERVRFISISVVPKPSLALYDIEDWLQFSKGLKGNFKTNYNEHACPVREYCHVSQSDNESSDSSDSSTFSNTTDQTDCSVSAPLTNSEDGSSSCSSSSSVFVPTQEEQQQDSV</sequence>
<proteinExistence type="predicted"/>
<dbReference type="GO" id="GO:0004896">
    <property type="term" value="F:cytokine receptor activity"/>
    <property type="evidence" value="ECO:0007669"/>
    <property type="project" value="TreeGrafter"/>
</dbReference>
<evidence type="ECO:0000313" key="7">
    <source>
        <dbReference type="Proteomes" id="UP000693946"/>
    </source>
</evidence>
<dbReference type="AlphaFoldDB" id="A0AAV6SDM8"/>
<name>A0AAV6SDM8_SOLSE</name>
<gene>
    <name evidence="6" type="ORF">JOB18_011006</name>
</gene>
<keyword evidence="7" id="KW-1185">Reference proteome</keyword>
<dbReference type="PANTHER" id="PTHR23037">
    <property type="entry name" value="CYTOKINE RECEPTOR"/>
    <property type="match status" value="1"/>
</dbReference>
<keyword evidence="3" id="KW-0472">Membrane</keyword>
<protein>
    <submittedName>
        <fullName evidence="6">Cytokine receptor common subunit gamma-like</fullName>
    </submittedName>
</protein>
<dbReference type="PANTHER" id="PTHR23037:SF28">
    <property type="entry name" value="ERYTHROPOIETIN RECEPTOR"/>
    <property type="match status" value="1"/>
</dbReference>
<dbReference type="EMBL" id="JAGKHQ010000005">
    <property type="protein sequence ID" value="KAG7515538.1"/>
    <property type="molecule type" value="Genomic_DNA"/>
</dbReference>
<feature type="compositionally biased region" description="Polar residues" evidence="2">
    <location>
        <begin position="320"/>
        <end position="332"/>
    </location>
</feature>
<dbReference type="GO" id="GO:0009897">
    <property type="term" value="C:external side of plasma membrane"/>
    <property type="evidence" value="ECO:0007669"/>
    <property type="project" value="TreeGrafter"/>
</dbReference>
<reference evidence="6 7" key="1">
    <citation type="journal article" date="2021" name="Sci. Rep.">
        <title>Chromosome anchoring in Senegalese sole (Solea senegalensis) reveals sex-associated markers and genome rearrangements in flatfish.</title>
        <authorList>
            <person name="Guerrero-Cozar I."/>
            <person name="Gomez-Garrido J."/>
            <person name="Berbel C."/>
            <person name="Martinez-Blanch J.F."/>
            <person name="Alioto T."/>
            <person name="Claros M.G."/>
            <person name="Gagnaire P.A."/>
            <person name="Manchado M."/>
        </authorList>
    </citation>
    <scope>NUCLEOTIDE SEQUENCE [LARGE SCALE GENOMIC DNA]</scope>
    <source>
        <strain evidence="6">Sse05_10M</strain>
    </source>
</reference>
<feature type="region of interest" description="Disordered" evidence="2">
    <location>
        <begin position="298"/>
        <end position="355"/>
    </location>
</feature>
<keyword evidence="3" id="KW-0812">Transmembrane</keyword>
<evidence type="ECO:0000256" key="3">
    <source>
        <dbReference type="SAM" id="Phobius"/>
    </source>
</evidence>
<keyword evidence="3" id="KW-1133">Transmembrane helix</keyword>
<evidence type="ECO:0000256" key="4">
    <source>
        <dbReference type="SAM" id="SignalP"/>
    </source>
</evidence>
<keyword evidence="4" id="KW-0732">Signal</keyword>
<feature type="compositionally biased region" description="Low complexity" evidence="2">
    <location>
        <begin position="298"/>
        <end position="319"/>
    </location>
</feature>
<organism evidence="6 7">
    <name type="scientific">Solea senegalensis</name>
    <name type="common">Senegalese sole</name>
    <dbReference type="NCBI Taxonomy" id="28829"/>
    <lineage>
        <taxon>Eukaryota</taxon>
        <taxon>Metazoa</taxon>
        <taxon>Chordata</taxon>
        <taxon>Craniata</taxon>
        <taxon>Vertebrata</taxon>
        <taxon>Euteleostomi</taxon>
        <taxon>Actinopterygii</taxon>
        <taxon>Neopterygii</taxon>
        <taxon>Teleostei</taxon>
        <taxon>Neoteleostei</taxon>
        <taxon>Acanthomorphata</taxon>
        <taxon>Carangaria</taxon>
        <taxon>Pleuronectiformes</taxon>
        <taxon>Pleuronectoidei</taxon>
        <taxon>Soleidae</taxon>
        <taxon>Solea</taxon>
    </lineage>
</organism>
<feature type="signal peptide" evidence="4">
    <location>
        <begin position="1"/>
        <end position="17"/>
    </location>
</feature>
<evidence type="ECO:0000313" key="6">
    <source>
        <dbReference type="EMBL" id="KAG7515538.1"/>
    </source>
</evidence>
<keyword evidence="6" id="KW-0675">Receptor</keyword>
<dbReference type="Pfam" id="PF21604">
    <property type="entry name" value="CRLF2_D1"/>
    <property type="match status" value="1"/>
</dbReference>
<accession>A0AAV6SDM8</accession>
<feature type="compositionally biased region" description="Polar residues" evidence="2">
    <location>
        <begin position="342"/>
        <end position="355"/>
    </location>
</feature>
<evidence type="ECO:0000256" key="1">
    <source>
        <dbReference type="ARBA" id="ARBA00023157"/>
    </source>
</evidence>
<dbReference type="FunFam" id="2.60.40.10:FF:000754">
    <property type="entry name" value="Cytokine receptor common subunit gamma"/>
    <property type="match status" value="1"/>
</dbReference>
<comment type="caution">
    <text evidence="6">The sequence shown here is derived from an EMBL/GenBank/DDBJ whole genome shotgun (WGS) entry which is preliminary data.</text>
</comment>
<feature type="chain" id="PRO_5043921944" evidence="4">
    <location>
        <begin position="18"/>
        <end position="355"/>
    </location>
</feature>
<dbReference type="Proteomes" id="UP000693946">
    <property type="component" value="Linkage Group LG13"/>
</dbReference>